<evidence type="ECO:0000259" key="1">
    <source>
        <dbReference type="Pfam" id="PF01368"/>
    </source>
</evidence>
<sequence length="189" mass="21845">MYKTLNDLRRTDNESIFVYSVIREKDGYILNPDVLRDYKQKGVKLIVTVDFGISSGENFRIAKDEGLKLVVCDHHEIKSTNFSVPAVNPKRPDSKYPFRELAGVGVSFKLAQSLYQKAFNLNPDEFYNLKKDFFPLTMLGTISDRVILREENRIFCAHGLKIFNRIDEPWIRYFRKGGEISITQIAGEI</sequence>
<reference evidence="2" key="1">
    <citation type="journal article" date="2014" name="Front. Microbiol.">
        <title>High frequency of phylogenetically diverse reductive dehalogenase-homologous genes in deep subseafloor sedimentary metagenomes.</title>
        <authorList>
            <person name="Kawai M."/>
            <person name="Futagami T."/>
            <person name="Toyoda A."/>
            <person name="Takaki Y."/>
            <person name="Nishi S."/>
            <person name="Hori S."/>
            <person name="Arai W."/>
            <person name="Tsubouchi T."/>
            <person name="Morono Y."/>
            <person name="Uchiyama I."/>
            <person name="Ito T."/>
            <person name="Fujiyama A."/>
            <person name="Inagaki F."/>
            <person name="Takami H."/>
        </authorList>
    </citation>
    <scope>NUCLEOTIDE SEQUENCE</scope>
    <source>
        <strain evidence="2">Expedition CK06-06</strain>
    </source>
</reference>
<gene>
    <name evidence="2" type="ORF">S06H3_17532</name>
</gene>
<dbReference type="InterPro" id="IPR001667">
    <property type="entry name" value="DDH_dom"/>
</dbReference>
<dbReference type="PANTHER" id="PTHR30255">
    <property type="entry name" value="SINGLE-STRANDED-DNA-SPECIFIC EXONUCLEASE RECJ"/>
    <property type="match status" value="1"/>
</dbReference>
<dbReference type="InterPro" id="IPR051673">
    <property type="entry name" value="SSDNA_exonuclease_RecJ"/>
</dbReference>
<dbReference type="AlphaFoldDB" id="X1M039"/>
<dbReference type="InterPro" id="IPR038763">
    <property type="entry name" value="DHH_sf"/>
</dbReference>
<accession>X1M039</accession>
<dbReference type="Gene3D" id="3.90.1640.30">
    <property type="match status" value="1"/>
</dbReference>
<comment type="caution">
    <text evidence="2">The sequence shown here is derived from an EMBL/GenBank/DDBJ whole genome shotgun (WGS) entry which is preliminary data.</text>
</comment>
<dbReference type="SUPFAM" id="SSF64182">
    <property type="entry name" value="DHH phosphoesterases"/>
    <property type="match status" value="1"/>
</dbReference>
<dbReference type="Pfam" id="PF01368">
    <property type="entry name" value="DHH"/>
    <property type="match status" value="1"/>
</dbReference>
<name>X1M039_9ZZZZ</name>
<organism evidence="2">
    <name type="scientific">marine sediment metagenome</name>
    <dbReference type="NCBI Taxonomy" id="412755"/>
    <lineage>
        <taxon>unclassified sequences</taxon>
        <taxon>metagenomes</taxon>
        <taxon>ecological metagenomes</taxon>
    </lineage>
</organism>
<evidence type="ECO:0000313" key="2">
    <source>
        <dbReference type="EMBL" id="GAI08010.1"/>
    </source>
</evidence>
<dbReference type="GO" id="GO:0004527">
    <property type="term" value="F:exonuclease activity"/>
    <property type="evidence" value="ECO:0007669"/>
    <property type="project" value="UniProtKB-KW"/>
</dbReference>
<feature type="domain" description="DDH" evidence="1">
    <location>
        <begin position="16"/>
        <end position="141"/>
    </location>
</feature>
<protein>
    <recommendedName>
        <fullName evidence="1">DDH domain-containing protein</fullName>
    </recommendedName>
</protein>
<dbReference type="PANTHER" id="PTHR30255:SF2">
    <property type="entry name" value="SINGLE-STRANDED-DNA-SPECIFIC EXONUCLEASE RECJ"/>
    <property type="match status" value="1"/>
</dbReference>
<feature type="non-terminal residue" evidence="2">
    <location>
        <position position="189"/>
    </location>
</feature>
<proteinExistence type="predicted"/>
<dbReference type="EMBL" id="BARV01008771">
    <property type="protein sequence ID" value="GAI08010.1"/>
    <property type="molecule type" value="Genomic_DNA"/>
</dbReference>